<feature type="transmembrane region" description="Helical" evidence="1">
    <location>
        <begin position="390"/>
        <end position="411"/>
    </location>
</feature>
<evidence type="ECO:0000259" key="2">
    <source>
        <dbReference type="PROSITE" id="PS51831"/>
    </source>
</evidence>
<dbReference type="InterPro" id="IPR003607">
    <property type="entry name" value="HD/PDEase_dom"/>
</dbReference>
<proteinExistence type="predicted"/>
<dbReference type="InterPro" id="IPR011621">
    <property type="entry name" value="Metal-dep_PHydrolase_7TM_intra"/>
</dbReference>
<keyword evidence="1" id="KW-1133">Transmembrane helix</keyword>
<sequence length="681" mass="78537">MKKFVNNLYKNQALFYKVFLFALTAVLIVYLLPKGGNFKYEIPKGKPWQYENLYAPFDFAILKSEEEIQDERQQIINNHTPYFQFNQEIPIEVKSEVPEVVPEVFPDSIFNNREIQIIGFVNETLDDVYEYGLLQANNRLEDNQLVYLRKGNEAFEISYKNILKQDQVRDFLNSEIEESNLAEFENELLEVFFNLIEPNVSFDSEFTQKELQSKLDNISYTRGNIEQGSRVIARGEVVEGNKYNILRSLKNEYESQVWSESNYKWIIVGYSVLVALALLMLLLFIRKYRQEIFENNVKVTFIFFNILFMVMLTTLVVNFNIDYVYVVPLCILPLTLKAFFDARLGMFTHVITVLLLGFIVPNSYEYMFLQIIAGIVTILTMSELYKRANLFISVGQITLVYIISYFAFTVIQEGNIADVEAEVLLTFLLGGLATLFVQPLIYIYEKIFGMVSDMSLLELSDTNAKLLKELSEKAPGTFHHSLNVANLAEAAANEINANAMLVRVGALYHDIGKMKNPTYFSENQTSAVNSHDELAPKESAQIITDHVINGIEIAKKHNLPDRVIDFIRTHHGTTTVYFFYMKEKEQNENAVADDFRYPGPIPFSKETAILMMCDSVEAASKSLKEPTAGVIDNFVEKIINKQMKEEQFLNANITFKEIQVVKKILKRKLKNIFHLRVEYPE</sequence>
<gene>
    <name evidence="3" type="ORF">SAMN05878281_0794</name>
</gene>
<evidence type="ECO:0000313" key="3">
    <source>
        <dbReference type="EMBL" id="SHM47315.1"/>
    </source>
</evidence>
<dbReference type="NCBIfam" id="TIGR00277">
    <property type="entry name" value="HDIG"/>
    <property type="match status" value="1"/>
</dbReference>
<reference evidence="4" key="1">
    <citation type="submission" date="2016-11" db="EMBL/GenBank/DDBJ databases">
        <authorList>
            <person name="Varghese N."/>
            <person name="Submissions S."/>
        </authorList>
    </citation>
    <scope>NUCLEOTIDE SEQUENCE [LARGE SCALE GENOMIC DNA]</scope>
    <source>
        <strain evidence="4">ACAM 48</strain>
    </source>
</reference>
<dbReference type="PROSITE" id="PS51831">
    <property type="entry name" value="HD"/>
    <property type="match status" value="1"/>
</dbReference>
<evidence type="ECO:0000313" key="4">
    <source>
        <dbReference type="Proteomes" id="UP000190235"/>
    </source>
</evidence>
<dbReference type="InterPro" id="IPR052722">
    <property type="entry name" value="PgpH_phosphodiesterase"/>
</dbReference>
<feature type="transmembrane region" description="Helical" evidence="1">
    <location>
        <begin position="12"/>
        <end position="32"/>
    </location>
</feature>
<keyword evidence="1" id="KW-0812">Transmembrane</keyword>
<feature type="transmembrane region" description="Helical" evidence="1">
    <location>
        <begin position="344"/>
        <end position="360"/>
    </location>
</feature>
<dbReference type="InterPro" id="IPR006674">
    <property type="entry name" value="HD_domain"/>
</dbReference>
<dbReference type="Gene3D" id="1.10.3210.10">
    <property type="entry name" value="Hypothetical protein af1432"/>
    <property type="match status" value="1"/>
</dbReference>
<name>A0A1M7J2W1_9FLAO</name>
<feature type="transmembrane region" description="Helical" evidence="1">
    <location>
        <begin position="297"/>
        <end position="317"/>
    </location>
</feature>
<dbReference type="Pfam" id="PF07698">
    <property type="entry name" value="7TM-7TMR_HD"/>
    <property type="match status" value="1"/>
</dbReference>
<dbReference type="Pfam" id="PF07697">
    <property type="entry name" value="7TMR-HDED"/>
    <property type="match status" value="1"/>
</dbReference>
<dbReference type="STRING" id="143223.SAMN05878281_0794"/>
<keyword evidence="4" id="KW-1185">Reference proteome</keyword>
<dbReference type="EMBL" id="LT670848">
    <property type="protein sequence ID" value="SHM47315.1"/>
    <property type="molecule type" value="Genomic_DNA"/>
</dbReference>
<dbReference type="SMART" id="SM00471">
    <property type="entry name" value="HDc"/>
    <property type="match status" value="1"/>
</dbReference>
<dbReference type="Proteomes" id="UP000190235">
    <property type="component" value="Chromosome I"/>
</dbReference>
<evidence type="ECO:0000256" key="1">
    <source>
        <dbReference type="SAM" id="Phobius"/>
    </source>
</evidence>
<feature type="transmembrane region" description="Helical" evidence="1">
    <location>
        <begin position="423"/>
        <end position="444"/>
    </location>
</feature>
<dbReference type="OrthoDB" id="9806952at2"/>
<keyword evidence="1" id="KW-0472">Membrane</keyword>
<dbReference type="RefSeq" id="WP_079734074.1">
    <property type="nucleotide sequence ID" value="NZ_LT670848.1"/>
</dbReference>
<dbReference type="Pfam" id="PF01966">
    <property type="entry name" value="HD"/>
    <property type="match status" value="1"/>
</dbReference>
<dbReference type="PANTHER" id="PTHR36442:SF1">
    <property type="entry name" value="CYCLIC-DI-AMP PHOSPHODIESTERASE PGPH"/>
    <property type="match status" value="1"/>
</dbReference>
<feature type="transmembrane region" description="Helical" evidence="1">
    <location>
        <begin position="265"/>
        <end position="285"/>
    </location>
</feature>
<organism evidence="3 4">
    <name type="scientific">Salegentibacter salegens</name>
    <dbReference type="NCBI Taxonomy" id="143223"/>
    <lineage>
        <taxon>Bacteria</taxon>
        <taxon>Pseudomonadati</taxon>
        <taxon>Bacteroidota</taxon>
        <taxon>Flavobacteriia</taxon>
        <taxon>Flavobacteriales</taxon>
        <taxon>Flavobacteriaceae</taxon>
        <taxon>Salegentibacter</taxon>
    </lineage>
</organism>
<dbReference type="PANTHER" id="PTHR36442">
    <property type="entry name" value="CYCLIC-DI-AMP PHOSPHODIESTERASE PGPH"/>
    <property type="match status" value="1"/>
</dbReference>
<protein>
    <recommendedName>
        <fullName evidence="2">HD domain-containing protein</fullName>
    </recommendedName>
</protein>
<dbReference type="AlphaFoldDB" id="A0A1M7J2W1"/>
<dbReference type="InterPro" id="IPR011624">
    <property type="entry name" value="Metal-dep_PHydrolase_7TM_extra"/>
</dbReference>
<feature type="domain" description="HD" evidence="2">
    <location>
        <begin position="477"/>
        <end position="619"/>
    </location>
</feature>
<accession>A0A1M7J2W1</accession>
<dbReference type="SUPFAM" id="SSF109604">
    <property type="entry name" value="HD-domain/PDEase-like"/>
    <property type="match status" value="1"/>
</dbReference>
<dbReference type="CDD" id="cd00077">
    <property type="entry name" value="HDc"/>
    <property type="match status" value="1"/>
</dbReference>
<dbReference type="InterPro" id="IPR006675">
    <property type="entry name" value="HDIG_dom"/>
</dbReference>